<name>L7CC98_RHOBT</name>
<reference evidence="1 2" key="1">
    <citation type="journal article" date="2013" name="Mar. Genomics">
        <title>Expression of sulfatases in Rhodopirellula baltica and the diversity of sulfatases in the genus Rhodopirellula.</title>
        <authorList>
            <person name="Wegner C.E."/>
            <person name="Richter-Heitmann T."/>
            <person name="Klindworth A."/>
            <person name="Klockow C."/>
            <person name="Richter M."/>
            <person name="Achstetter T."/>
            <person name="Glockner F.O."/>
            <person name="Harder J."/>
        </authorList>
    </citation>
    <scope>NUCLEOTIDE SEQUENCE [LARGE SCALE GENOMIC DNA]</scope>
    <source>
        <strain evidence="1 2">SWK14</strain>
    </source>
</reference>
<evidence type="ECO:0000313" key="1">
    <source>
        <dbReference type="EMBL" id="ELP30731.1"/>
    </source>
</evidence>
<protein>
    <submittedName>
        <fullName evidence="1">Uncharacterized protein</fullName>
    </submittedName>
</protein>
<dbReference type="PATRIC" id="fig|993516.3.peg.5722"/>
<proteinExistence type="predicted"/>
<evidence type="ECO:0000313" key="2">
    <source>
        <dbReference type="Proteomes" id="UP000010959"/>
    </source>
</evidence>
<accession>L7CC98</accession>
<dbReference type="AlphaFoldDB" id="L7CC98"/>
<comment type="caution">
    <text evidence="1">The sequence shown here is derived from an EMBL/GenBank/DDBJ whole genome shotgun (WGS) entry which is preliminary data.</text>
</comment>
<sequence length="45" mass="4921">MNQTINCFDRTAFGEALKDVATKPASGTVQQTTAGIEVSFDWSQR</sequence>
<dbReference type="Proteomes" id="UP000010959">
    <property type="component" value="Unassembled WGS sequence"/>
</dbReference>
<dbReference type="EMBL" id="AMWG01000146">
    <property type="protein sequence ID" value="ELP30731.1"/>
    <property type="molecule type" value="Genomic_DNA"/>
</dbReference>
<organism evidence="1 2">
    <name type="scientific">Rhodopirellula baltica SWK14</name>
    <dbReference type="NCBI Taxonomy" id="993516"/>
    <lineage>
        <taxon>Bacteria</taxon>
        <taxon>Pseudomonadati</taxon>
        <taxon>Planctomycetota</taxon>
        <taxon>Planctomycetia</taxon>
        <taxon>Pirellulales</taxon>
        <taxon>Pirellulaceae</taxon>
        <taxon>Rhodopirellula</taxon>
    </lineage>
</organism>
<gene>
    <name evidence="1" type="ORF">RBSWK_05352</name>
</gene>